<evidence type="ECO:0000313" key="1">
    <source>
        <dbReference type="EMBL" id="MDP9838779.1"/>
    </source>
</evidence>
<keyword evidence="2" id="KW-1185">Reference proteome</keyword>
<proteinExistence type="predicted"/>
<protein>
    <submittedName>
        <fullName evidence="1">Uncharacterized protein</fullName>
    </submittedName>
</protein>
<sequence>MQEKTFRFQEADKILLAAVDDAIERAVEDAGPELQALGIGRTPHDYFADAALRHLFLRLCGANPQTNTGGDPEAAWKILYIGRSVARHWERERGVPAAIRRKKDRPQDIETDVSERRQLALAARDFALKTAIRILIDQARASDPQIDERLEAAIDARHGRLENVSETDREFTEKARNVMRLLTGRPE</sequence>
<name>A0ABT9PYG8_9HYPH</name>
<evidence type="ECO:0000313" key="2">
    <source>
        <dbReference type="Proteomes" id="UP001241472"/>
    </source>
</evidence>
<reference evidence="1 2" key="1">
    <citation type="submission" date="2023-07" db="EMBL/GenBank/DDBJ databases">
        <title>Sorghum-associated microbial communities from plants grown in Nebraska, USA.</title>
        <authorList>
            <person name="Schachtman D."/>
        </authorList>
    </citation>
    <scope>NUCLEOTIDE SEQUENCE [LARGE SCALE GENOMIC DNA]</scope>
    <source>
        <strain evidence="1 2">DS1307</strain>
    </source>
</reference>
<accession>A0ABT9PYG8</accession>
<dbReference type="RefSeq" id="WP_306836969.1">
    <property type="nucleotide sequence ID" value="NZ_JAUSRF010000011.1"/>
</dbReference>
<comment type="caution">
    <text evidence="1">The sequence shown here is derived from an EMBL/GenBank/DDBJ whole genome shotgun (WGS) entry which is preliminary data.</text>
</comment>
<organism evidence="1 2">
    <name type="scientific">Neorhizobium huautlense</name>
    <dbReference type="NCBI Taxonomy" id="67774"/>
    <lineage>
        <taxon>Bacteria</taxon>
        <taxon>Pseudomonadati</taxon>
        <taxon>Pseudomonadota</taxon>
        <taxon>Alphaproteobacteria</taxon>
        <taxon>Hyphomicrobiales</taxon>
        <taxon>Rhizobiaceae</taxon>
        <taxon>Rhizobium/Agrobacterium group</taxon>
        <taxon>Neorhizobium</taxon>
    </lineage>
</organism>
<gene>
    <name evidence="1" type="ORF">J2T09_003551</name>
</gene>
<dbReference type="EMBL" id="JAUSRF010000011">
    <property type="protein sequence ID" value="MDP9838779.1"/>
    <property type="molecule type" value="Genomic_DNA"/>
</dbReference>
<dbReference type="Proteomes" id="UP001241472">
    <property type="component" value="Unassembled WGS sequence"/>
</dbReference>